<evidence type="ECO:0000256" key="4">
    <source>
        <dbReference type="ARBA" id="ARBA00022692"/>
    </source>
</evidence>
<evidence type="ECO:0000256" key="3">
    <source>
        <dbReference type="ARBA" id="ARBA00022475"/>
    </source>
</evidence>
<keyword evidence="10" id="KW-1185">Reference proteome</keyword>
<dbReference type="Pfam" id="PF03458">
    <property type="entry name" value="Gly_transporter"/>
    <property type="match status" value="2"/>
</dbReference>
<dbReference type="RefSeq" id="WP_344304570.1">
    <property type="nucleotide sequence ID" value="NZ_BAAAQQ010000013.1"/>
</dbReference>
<proteinExistence type="inferred from homology"/>
<sequence length="208" mass="21242">MESPTSLFLALDLVGTLAFAVNGALTALRVVRLDIVGAVTLGMFTAMGGGIVRDTLLGVLPPTTFSDWRYLAVAASGGLMAFGFRAGLERVTKSIVVLDAAGLSLFAVTGTLKALSLDAGVAQAVILGVVSAVGGGILRDVLVGQVPIVLRSELYVVPALLAALLVAMGDAFVLRTLPVAFAAALICFAVRMAAVRYRLDVPGRGGDG</sequence>
<feature type="transmembrane region" description="Helical" evidence="7">
    <location>
        <begin position="6"/>
        <end position="28"/>
    </location>
</feature>
<evidence type="ECO:0000256" key="2">
    <source>
        <dbReference type="ARBA" id="ARBA00008193"/>
    </source>
</evidence>
<comment type="similarity">
    <text evidence="2">Belongs to the UPF0126 family.</text>
</comment>
<comment type="subcellular location">
    <subcellularLocation>
        <location evidence="1">Cell membrane</location>
        <topology evidence="1">Multi-pass membrane protein</topology>
    </subcellularLocation>
</comment>
<feature type="domain" description="Glycine transporter" evidence="8">
    <location>
        <begin position="97"/>
        <end position="168"/>
    </location>
</feature>
<dbReference type="Proteomes" id="UP001500575">
    <property type="component" value="Unassembled WGS sequence"/>
</dbReference>
<dbReference type="InterPro" id="IPR005115">
    <property type="entry name" value="Gly_transporter"/>
</dbReference>
<organism evidence="9 10">
    <name type="scientific">Nocardioides bigeumensis</name>
    <dbReference type="NCBI Taxonomy" id="433657"/>
    <lineage>
        <taxon>Bacteria</taxon>
        <taxon>Bacillati</taxon>
        <taxon>Actinomycetota</taxon>
        <taxon>Actinomycetes</taxon>
        <taxon>Propionibacteriales</taxon>
        <taxon>Nocardioidaceae</taxon>
        <taxon>Nocardioides</taxon>
    </lineage>
</organism>
<evidence type="ECO:0000256" key="7">
    <source>
        <dbReference type="SAM" id="Phobius"/>
    </source>
</evidence>
<feature type="domain" description="Glycine transporter" evidence="8">
    <location>
        <begin position="10"/>
        <end position="85"/>
    </location>
</feature>
<comment type="caution">
    <text evidence="9">The sequence shown here is derived from an EMBL/GenBank/DDBJ whole genome shotgun (WGS) entry which is preliminary data.</text>
</comment>
<feature type="transmembrane region" description="Helical" evidence="7">
    <location>
        <begin position="35"/>
        <end position="56"/>
    </location>
</feature>
<reference evidence="9 10" key="1">
    <citation type="journal article" date="2019" name="Int. J. Syst. Evol. Microbiol.">
        <title>The Global Catalogue of Microorganisms (GCM) 10K type strain sequencing project: providing services to taxonomists for standard genome sequencing and annotation.</title>
        <authorList>
            <consortium name="The Broad Institute Genomics Platform"/>
            <consortium name="The Broad Institute Genome Sequencing Center for Infectious Disease"/>
            <person name="Wu L."/>
            <person name="Ma J."/>
        </authorList>
    </citation>
    <scope>NUCLEOTIDE SEQUENCE [LARGE SCALE GENOMIC DNA]</scope>
    <source>
        <strain evidence="9 10">JCM 16021</strain>
    </source>
</reference>
<protein>
    <submittedName>
        <fullName evidence="9">Trimeric intracellular cation channel family protein</fullName>
    </submittedName>
</protein>
<name>A0ABN2YKH1_9ACTN</name>
<accession>A0ABN2YKH1</accession>
<feature type="transmembrane region" description="Helical" evidence="7">
    <location>
        <begin position="179"/>
        <end position="199"/>
    </location>
</feature>
<evidence type="ECO:0000313" key="9">
    <source>
        <dbReference type="EMBL" id="GAA2128794.1"/>
    </source>
</evidence>
<feature type="transmembrane region" description="Helical" evidence="7">
    <location>
        <begin position="154"/>
        <end position="173"/>
    </location>
</feature>
<feature type="transmembrane region" description="Helical" evidence="7">
    <location>
        <begin position="68"/>
        <end position="88"/>
    </location>
</feature>
<dbReference type="PANTHER" id="PTHR30506">
    <property type="entry name" value="INNER MEMBRANE PROTEIN"/>
    <property type="match status" value="1"/>
</dbReference>
<keyword evidence="4 7" id="KW-0812">Transmembrane</keyword>
<evidence type="ECO:0000256" key="1">
    <source>
        <dbReference type="ARBA" id="ARBA00004651"/>
    </source>
</evidence>
<evidence type="ECO:0000313" key="10">
    <source>
        <dbReference type="Proteomes" id="UP001500575"/>
    </source>
</evidence>
<feature type="transmembrane region" description="Helical" evidence="7">
    <location>
        <begin position="121"/>
        <end position="142"/>
    </location>
</feature>
<evidence type="ECO:0000259" key="8">
    <source>
        <dbReference type="Pfam" id="PF03458"/>
    </source>
</evidence>
<dbReference type="EMBL" id="BAAAQQ010000013">
    <property type="protein sequence ID" value="GAA2128794.1"/>
    <property type="molecule type" value="Genomic_DNA"/>
</dbReference>
<keyword evidence="5 7" id="KW-1133">Transmembrane helix</keyword>
<keyword evidence="3" id="KW-1003">Cell membrane</keyword>
<feature type="transmembrane region" description="Helical" evidence="7">
    <location>
        <begin position="95"/>
        <end position="115"/>
    </location>
</feature>
<gene>
    <name evidence="9" type="ORF">GCM10009843_29680</name>
</gene>
<keyword evidence="6 7" id="KW-0472">Membrane</keyword>
<evidence type="ECO:0000256" key="5">
    <source>
        <dbReference type="ARBA" id="ARBA00022989"/>
    </source>
</evidence>
<dbReference type="PANTHER" id="PTHR30506:SF3">
    <property type="entry name" value="UPF0126 INNER MEMBRANE PROTEIN YADS-RELATED"/>
    <property type="match status" value="1"/>
</dbReference>
<evidence type="ECO:0000256" key="6">
    <source>
        <dbReference type="ARBA" id="ARBA00023136"/>
    </source>
</evidence>